<accession>A0A5E4LTP1</accession>
<sequence>MVGGIKGIARRPFNGDKRIGSRHAYLLDQLTKRGCKPKVDRYNNIWVVKGSGTPFRLFSSHYDVDPRIRQLVFRYQNDGNRRIMLGVLDNAVGCYINMLLAQKGPKKGRAIYIFTASEEIKRNHPRMFARSAREIVKQLKKRKIHPDYCVTVDVTYPKLLHPQENLNWDQSYEKLFDVNDTTHCYVDGFSRPVSRRLGVEVVKRFKSPKVAVRDFHGHDEAIVYDHLCPSFAFGPVVYGHFDKPEQMMPLAHLQTALRFLRRL</sequence>
<proteinExistence type="predicted"/>
<gene>
    <name evidence="1" type="ORF">LFW2832_00236</name>
</gene>
<dbReference type="Gene3D" id="3.40.630.10">
    <property type="entry name" value="Zn peptidases"/>
    <property type="match status" value="1"/>
</dbReference>
<dbReference type="AlphaFoldDB" id="A0A5E4LTP1"/>
<comment type="caution">
    <text evidence="1">The sequence shown here is derived from an EMBL/GenBank/DDBJ whole genome shotgun (WGS) entry which is preliminary data.</text>
</comment>
<dbReference type="Proteomes" id="UP000789941">
    <property type="component" value="Unassembled WGS sequence"/>
</dbReference>
<protein>
    <submittedName>
        <fullName evidence="1">Uncharacterized protein</fullName>
    </submittedName>
</protein>
<organism evidence="1 2">
    <name type="scientific">Candidatus Bilamarchaeum dharawalense</name>
    <dbReference type="NCBI Taxonomy" id="2885759"/>
    <lineage>
        <taxon>Archaea</taxon>
        <taxon>Candidatus Micrarchaeota</taxon>
        <taxon>Candidatus Micrarchaeia</taxon>
        <taxon>Candidatus Anstonellales</taxon>
        <taxon>Candidatus Bilamarchaeaceae</taxon>
        <taxon>Candidatus Bilamarchaeum</taxon>
    </lineage>
</organism>
<evidence type="ECO:0000313" key="1">
    <source>
        <dbReference type="EMBL" id="VVC03216.1"/>
    </source>
</evidence>
<dbReference type="SUPFAM" id="SSF53187">
    <property type="entry name" value="Zn-dependent exopeptidases"/>
    <property type="match status" value="1"/>
</dbReference>
<evidence type="ECO:0000313" key="2">
    <source>
        <dbReference type="Proteomes" id="UP000789941"/>
    </source>
</evidence>
<dbReference type="EMBL" id="CABMJJ010000007">
    <property type="protein sequence ID" value="VVC03216.1"/>
    <property type="molecule type" value="Genomic_DNA"/>
</dbReference>
<name>A0A5E4LTP1_9ARCH</name>
<reference evidence="1 2" key="1">
    <citation type="submission" date="2019-08" db="EMBL/GenBank/DDBJ databases">
        <authorList>
            <person name="Vazquez-Campos X."/>
        </authorList>
    </citation>
    <scope>NUCLEOTIDE SEQUENCE [LARGE SCALE GENOMIC DNA]</scope>
    <source>
        <strain evidence="1">LFW-283_2</strain>
    </source>
</reference>